<keyword evidence="3" id="KW-1185">Reference proteome</keyword>
<dbReference type="InterPro" id="IPR036388">
    <property type="entry name" value="WH-like_DNA-bd_sf"/>
</dbReference>
<evidence type="ECO:0000259" key="1">
    <source>
        <dbReference type="PROSITE" id="PS50043"/>
    </source>
</evidence>
<dbReference type="SMART" id="SM00421">
    <property type="entry name" value="HTH_LUXR"/>
    <property type="match status" value="1"/>
</dbReference>
<proteinExistence type="predicted"/>
<dbReference type="Gene3D" id="1.10.10.10">
    <property type="entry name" value="Winged helix-like DNA-binding domain superfamily/Winged helix DNA-binding domain"/>
    <property type="match status" value="1"/>
</dbReference>
<dbReference type="Pfam" id="PF00196">
    <property type="entry name" value="GerE"/>
    <property type="match status" value="1"/>
</dbReference>
<name>A0A7X5YIF9_9CAUL</name>
<keyword evidence="2" id="KW-0238">DNA-binding</keyword>
<reference evidence="2 3" key="1">
    <citation type="submission" date="2020-03" db="EMBL/GenBank/DDBJ databases">
        <title>Genomic Encyclopedia of Type Strains, Phase IV (KMG-IV): sequencing the most valuable type-strain genomes for metagenomic binning, comparative biology and taxonomic classification.</title>
        <authorList>
            <person name="Goeker M."/>
        </authorList>
    </citation>
    <scope>NUCLEOTIDE SEQUENCE [LARGE SCALE GENOMIC DNA]</scope>
    <source>
        <strain evidence="2 3">DSM 4736</strain>
    </source>
</reference>
<dbReference type="RefSeq" id="WP_168044739.1">
    <property type="nucleotide sequence ID" value="NZ_JAATJM010000001.1"/>
</dbReference>
<evidence type="ECO:0000313" key="3">
    <source>
        <dbReference type="Proteomes" id="UP000587415"/>
    </source>
</evidence>
<feature type="domain" description="HTH luxR-type" evidence="1">
    <location>
        <begin position="301"/>
        <end position="366"/>
    </location>
</feature>
<gene>
    <name evidence="2" type="ORF">GGQ87_000054</name>
</gene>
<evidence type="ECO:0000313" key="2">
    <source>
        <dbReference type="EMBL" id="NJC39796.1"/>
    </source>
</evidence>
<sequence>MSGVSFDDRVFAVTEALQGAALGLCEWSDAMKALADATGSKAGELIGLGRTSFQVITEISAEEMQGFTAANGHDPAVSSRVRVGMRAPVLQLLDESHFDREGDFRRSPAYRDVVERLDIPFAQITILQRSPEVTLGLSMLRTARAGDMPADQKMLLQSAARHVAGAVRVSMAAEGRAMDLTAVGFEQAEQAVFILDRAGRLRAMSAPAERLITVGDLRLKDGRLSVRDVTVNALGAAIDRARAVRNIADSPAGTVLAQDACGIAYPLEVLPLPSRNGFDFEAGVLVVARPPRAVEHRAAAVAASLFGLTRAEAAVAGLLAAGITATEIAAKQGVAVGTVRTHIRRIFEKSACRNQMALVAAIVSRM</sequence>
<dbReference type="PROSITE" id="PS50043">
    <property type="entry name" value="HTH_LUXR_2"/>
    <property type="match status" value="1"/>
</dbReference>
<comment type="caution">
    <text evidence="2">The sequence shown here is derived from an EMBL/GenBank/DDBJ whole genome shotgun (WGS) entry which is preliminary data.</text>
</comment>
<dbReference type="GO" id="GO:0006355">
    <property type="term" value="P:regulation of DNA-templated transcription"/>
    <property type="evidence" value="ECO:0007669"/>
    <property type="project" value="InterPro"/>
</dbReference>
<dbReference type="EMBL" id="JAATJM010000001">
    <property type="protein sequence ID" value="NJC39796.1"/>
    <property type="molecule type" value="Genomic_DNA"/>
</dbReference>
<accession>A0A7X5YIF9</accession>
<organism evidence="2 3">
    <name type="scientific">Brevundimonas alba</name>
    <dbReference type="NCBI Taxonomy" id="74314"/>
    <lineage>
        <taxon>Bacteria</taxon>
        <taxon>Pseudomonadati</taxon>
        <taxon>Pseudomonadota</taxon>
        <taxon>Alphaproteobacteria</taxon>
        <taxon>Caulobacterales</taxon>
        <taxon>Caulobacteraceae</taxon>
        <taxon>Brevundimonas</taxon>
    </lineage>
</organism>
<dbReference type="AlphaFoldDB" id="A0A7X5YIF9"/>
<dbReference type="InterPro" id="IPR016032">
    <property type="entry name" value="Sig_transdc_resp-reg_C-effctor"/>
</dbReference>
<dbReference type="PRINTS" id="PR00038">
    <property type="entry name" value="HTHLUXR"/>
</dbReference>
<dbReference type="Proteomes" id="UP000587415">
    <property type="component" value="Unassembled WGS sequence"/>
</dbReference>
<dbReference type="GO" id="GO:0003677">
    <property type="term" value="F:DNA binding"/>
    <property type="evidence" value="ECO:0007669"/>
    <property type="project" value="UniProtKB-KW"/>
</dbReference>
<dbReference type="InterPro" id="IPR000792">
    <property type="entry name" value="Tscrpt_reg_LuxR_C"/>
</dbReference>
<protein>
    <submittedName>
        <fullName evidence="2">DNA-binding CsgD family transcriptional regulator</fullName>
    </submittedName>
</protein>
<dbReference type="SUPFAM" id="SSF46894">
    <property type="entry name" value="C-terminal effector domain of the bipartite response regulators"/>
    <property type="match status" value="1"/>
</dbReference>